<evidence type="ECO:0000313" key="2">
    <source>
        <dbReference type="Proteomes" id="UP000078396"/>
    </source>
</evidence>
<name>A0A178LV93_MYCIR</name>
<dbReference type="Proteomes" id="UP000078396">
    <property type="component" value="Unassembled WGS sequence"/>
</dbReference>
<proteinExistence type="predicted"/>
<organism evidence="1 2">
    <name type="scientific">Mycolicibacterium iranicum</name>
    <name type="common">Mycobacterium iranicum</name>
    <dbReference type="NCBI Taxonomy" id="912594"/>
    <lineage>
        <taxon>Bacteria</taxon>
        <taxon>Bacillati</taxon>
        <taxon>Actinomycetota</taxon>
        <taxon>Actinomycetes</taxon>
        <taxon>Mycobacteriales</taxon>
        <taxon>Mycobacteriaceae</taxon>
        <taxon>Mycolicibacterium</taxon>
    </lineage>
</organism>
<dbReference type="STRING" id="912594.AWC12_03250"/>
<comment type="caution">
    <text evidence="1">The sequence shown here is derived from an EMBL/GenBank/DDBJ whole genome shotgun (WGS) entry which is preliminary data.</text>
</comment>
<dbReference type="RefSeq" id="WP_064282117.1">
    <property type="nucleotide sequence ID" value="NZ_LWCS01000022.1"/>
</dbReference>
<sequence>MEHIIIGTEALARGAITSHALRRYYRPLFRNVHAPRDRILTVRDRAIGAWLYSRRAGIITGMAASSLHGASWIDADIDIELIFKYTRPPAGIIARNERIAADEWRDIDGLPVATPARAAFDLGRYRPDFEALARLDALMRAHPFSVGEVAMLADRYKGARGVARLKALLPFIDGGAESPRESWWRKLIIDCGFPMPRTQIPVVDATGKHIRFLDFGWQEYKVALEYDGDQHQSDRAQYLKDRRVIPALRRLDWHVTSVVKEDDPVLVINSLSQAMRRRGWHGQIQIPSYAYAYAQRVAETAFREGFSA</sequence>
<evidence type="ECO:0008006" key="3">
    <source>
        <dbReference type="Google" id="ProtNLM"/>
    </source>
</evidence>
<dbReference type="EMBL" id="LWCS01000022">
    <property type="protein sequence ID" value="OAN38164.1"/>
    <property type="molecule type" value="Genomic_DNA"/>
</dbReference>
<protein>
    <recommendedName>
        <fullName evidence="3">DUF559 domain-containing protein</fullName>
    </recommendedName>
</protein>
<dbReference type="OrthoDB" id="3173471at2"/>
<evidence type="ECO:0000313" key="1">
    <source>
        <dbReference type="EMBL" id="OAN38164.1"/>
    </source>
</evidence>
<gene>
    <name evidence="1" type="ORF">A4X20_19685</name>
</gene>
<accession>A0A178LV93</accession>
<dbReference type="AlphaFoldDB" id="A0A178LV93"/>
<reference evidence="1 2" key="1">
    <citation type="submission" date="2016-04" db="EMBL/GenBank/DDBJ databases">
        <title>Draft Genome Sequences of Staphylococcus capitis Strain H36, S. capitis Strain H65, S. cohnii Strain H62, S. hominis Strain H69, Mycobacterium iranicum Strain H39, Plantibacter sp. Strain H53, Pseudomonas oryzihabitans Strain H72, and Microbacterium sp. Strain H83, isolated from residential settings.</title>
        <authorList>
            <person name="Lymperopoulou D."/>
            <person name="Adams R.I."/>
            <person name="Lindow S."/>
            <person name="Coil D.A."/>
            <person name="Jospin G."/>
            <person name="Eisen J.A."/>
        </authorList>
    </citation>
    <scope>NUCLEOTIDE SEQUENCE [LARGE SCALE GENOMIC DNA]</scope>
    <source>
        <strain evidence="1 2">H39</strain>
    </source>
</reference>